<keyword evidence="1" id="KW-1185">Reference proteome</keyword>
<organism evidence="1 2">
    <name type="scientific">Parascaris equorum</name>
    <name type="common">Equine roundworm</name>
    <dbReference type="NCBI Taxonomy" id="6256"/>
    <lineage>
        <taxon>Eukaryota</taxon>
        <taxon>Metazoa</taxon>
        <taxon>Ecdysozoa</taxon>
        <taxon>Nematoda</taxon>
        <taxon>Chromadorea</taxon>
        <taxon>Rhabditida</taxon>
        <taxon>Spirurina</taxon>
        <taxon>Ascaridomorpha</taxon>
        <taxon>Ascaridoidea</taxon>
        <taxon>Ascarididae</taxon>
        <taxon>Parascaris</taxon>
    </lineage>
</organism>
<evidence type="ECO:0000313" key="1">
    <source>
        <dbReference type="Proteomes" id="UP000887564"/>
    </source>
</evidence>
<name>A0A914RRH4_PAREQ</name>
<dbReference type="AlphaFoldDB" id="A0A914RRH4"/>
<proteinExistence type="predicted"/>
<reference evidence="2" key="1">
    <citation type="submission" date="2022-11" db="UniProtKB">
        <authorList>
            <consortium name="WormBaseParasite"/>
        </authorList>
    </citation>
    <scope>IDENTIFICATION</scope>
</reference>
<dbReference type="WBParaSite" id="PEQ_0000891201-mRNA-1">
    <property type="protein sequence ID" value="PEQ_0000891201-mRNA-1"/>
    <property type="gene ID" value="PEQ_0000891201"/>
</dbReference>
<sequence>MATLECTQLAKMNGDVSVTDGMKVKLGPVLISGSRDRTIKFFDVNVGICLFSLPSFSKPLALLWREFRFPSDVTICCDVECGHEHQGVGVPLICEAIGLIEKQTV</sequence>
<evidence type="ECO:0000313" key="2">
    <source>
        <dbReference type="WBParaSite" id="PEQ_0000891201-mRNA-1"/>
    </source>
</evidence>
<protein>
    <submittedName>
        <fullName evidence="2">Uncharacterized protein</fullName>
    </submittedName>
</protein>
<accession>A0A914RRH4</accession>
<dbReference type="Proteomes" id="UP000887564">
    <property type="component" value="Unplaced"/>
</dbReference>